<dbReference type="Pfam" id="PF00091">
    <property type="entry name" value="Tubulin"/>
    <property type="match status" value="1"/>
</dbReference>
<reference evidence="16" key="2">
    <citation type="journal article" date="2007" name="Science">
        <title>Draft genome sequence of the sexually transmitted pathogen Trichomonas vaginalis.</title>
        <authorList>
            <person name="Carlton J.M."/>
            <person name="Hirt R.P."/>
            <person name="Silva J.C."/>
            <person name="Delcher A.L."/>
            <person name="Schatz M."/>
            <person name="Zhao Q."/>
            <person name="Wortman J.R."/>
            <person name="Bidwell S.L."/>
            <person name="Alsmark U.C.M."/>
            <person name="Besteiro S."/>
            <person name="Sicheritz-Ponten T."/>
            <person name="Noel C.J."/>
            <person name="Dacks J.B."/>
            <person name="Foster P.G."/>
            <person name="Simillion C."/>
            <person name="Van de Peer Y."/>
            <person name="Miranda-Saavedra D."/>
            <person name="Barton G.J."/>
            <person name="Westrop G.D."/>
            <person name="Mueller S."/>
            <person name="Dessi D."/>
            <person name="Fiori P.L."/>
            <person name="Ren Q."/>
            <person name="Paulsen I."/>
            <person name="Zhang H."/>
            <person name="Bastida-Corcuera F.D."/>
            <person name="Simoes-Barbosa A."/>
            <person name="Brown M.T."/>
            <person name="Hayes R.D."/>
            <person name="Mukherjee M."/>
            <person name="Okumura C.Y."/>
            <person name="Schneider R."/>
            <person name="Smith A.J."/>
            <person name="Vanacova S."/>
            <person name="Villalvazo M."/>
            <person name="Haas B.J."/>
            <person name="Pertea M."/>
            <person name="Feldblyum T.V."/>
            <person name="Utterback T.R."/>
            <person name="Shu C.L."/>
            <person name="Osoegawa K."/>
            <person name="de Jong P.J."/>
            <person name="Hrdy I."/>
            <person name="Horvathova L."/>
            <person name="Zubacova Z."/>
            <person name="Dolezal P."/>
            <person name="Malik S.B."/>
            <person name="Logsdon J.M. Jr."/>
            <person name="Henze K."/>
            <person name="Gupta A."/>
            <person name="Wang C.C."/>
            <person name="Dunne R.L."/>
            <person name="Upcroft J.A."/>
            <person name="Upcroft P."/>
            <person name="White O."/>
            <person name="Salzberg S.L."/>
            <person name="Tang P."/>
            <person name="Chiu C.-H."/>
            <person name="Lee Y.-S."/>
            <person name="Embley T.M."/>
            <person name="Coombs G.H."/>
            <person name="Mottram J.C."/>
            <person name="Tachezy J."/>
            <person name="Fraser-Liggett C.M."/>
            <person name="Johnson P.J."/>
        </authorList>
    </citation>
    <scope>NUCLEOTIDE SEQUENCE [LARGE SCALE GENOMIC DNA]</scope>
    <source>
        <strain evidence="16">G3</strain>
    </source>
</reference>
<dbReference type="SUPFAM" id="SSF55307">
    <property type="entry name" value="Tubulin C-terminal domain-like"/>
    <property type="match status" value="1"/>
</dbReference>
<name>A2F2M2_TRIV3</name>
<evidence type="ECO:0000313" key="16">
    <source>
        <dbReference type="EMBL" id="EAY00856.1"/>
    </source>
</evidence>
<evidence type="ECO:0000256" key="2">
    <source>
        <dbReference type="ARBA" id="ARBA00004123"/>
    </source>
</evidence>
<dbReference type="PRINTS" id="PR01224">
    <property type="entry name" value="DELTATUBULIN"/>
</dbReference>
<dbReference type="EMBL" id="DS113587">
    <property type="protein sequence ID" value="EAY00856.1"/>
    <property type="molecule type" value="Genomic_DNA"/>
</dbReference>
<evidence type="ECO:0000256" key="3">
    <source>
        <dbReference type="ARBA" id="ARBA00004138"/>
    </source>
</evidence>
<dbReference type="InterPro" id="IPR000217">
    <property type="entry name" value="Tubulin"/>
</dbReference>
<protein>
    <recommendedName>
        <fullName evidence="5">Tubulin delta chain</fullName>
    </recommendedName>
    <alternativeName>
        <fullName evidence="12">Delta-tubulin</fullName>
    </alternativeName>
</protein>
<proteinExistence type="inferred from homology"/>
<dbReference type="VEuPathDB" id="TrichDB:TVAG_207590"/>
<dbReference type="SUPFAM" id="SSF52490">
    <property type="entry name" value="Tubulin nucleotide-binding domain-like"/>
    <property type="match status" value="1"/>
</dbReference>
<dbReference type="GO" id="GO:0005525">
    <property type="term" value="F:GTP binding"/>
    <property type="evidence" value="ECO:0000318"/>
    <property type="project" value="GO_Central"/>
</dbReference>
<dbReference type="GO" id="GO:0005814">
    <property type="term" value="C:centriole"/>
    <property type="evidence" value="ECO:0007669"/>
    <property type="project" value="UniProtKB-SubCell"/>
</dbReference>
<dbReference type="Proteomes" id="UP000001542">
    <property type="component" value="Unassembled WGS sequence"/>
</dbReference>
<dbReference type="InterPro" id="IPR008280">
    <property type="entry name" value="Tub_FtsZ_C"/>
</dbReference>
<dbReference type="GO" id="GO:0005929">
    <property type="term" value="C:cilium"/>
    <property type="evidence" value="ECO:0007669"/>
    <property type="project" value="UniProtKB-SubCell"/>
</dbReference>
<dbReference type="PANTHER" id="PTHR11588">
    <property type="entry name" value="TUBULIN"/>
    <property type="match status" value="1"/>
</dbReference>
<dbReference type="GO" id="GO:0005737">
    <property type="term" value="C:cytoplasm"/>
    <property type="evidence" value="ECO:0000318"/>
    <property type="project" value="GO_Central"/>
</dbReference>
<evidence type="ECO:0000256" key="11">
    <source>
        <dbReference type="ARBA" id="ARBA00023273"/>
    </source>
</evidence>
<evidence type="ECO:0000256" key="1">
    <source>
        <dbReference type="ARBA" id="ARBA00004114"/>
    </source>
</evidence>
<evidence type="ECO:0000256" key="7">
    <source>
        <dbReference type="ARBA" id="ARBA00022741"/>
    </source>
</evidence>
<dbReference type="eggNOG" id="KOG1374">
    <property type="taxonomic scope" value="Eukaryota"/>
</dbReference>
<sequence length="432" mass="48917">MTQLIACGVGQCGVQMASSFTETYMKEAQNYVDQDAFHRLFYETSDHQYIARTVLIDTERKAITDILSDKFATRNWKYDKCSIWAEGCGSGNNWAYGYDKNGFAAKNEVMDRLQHQAEKCDRFGGFLFFQSLGGGTGSGLGSRITECVRDTFGPRAQIVNNVVWPYTFGGVMVQNYNSVLSLAALIKNSDAVVVTYNDTLHAICAAQKGPENVTLADMNDVFSRNLAGLLLPSYELCTVPIWSQPLSHLVQIPTRRLLHIFGYPIESDVAHGFSNYNWSSLIDNVLSMVATGNFVGRSIRQIRSIIDPRRQLPIKKCDAIWTVFRGIETNQAKQYMLNHDIMKCQHFFPADNDDPLLVSTSTRKFLGYDQYTTVMANSQVIIDPLEDLLQKFHNMIETGAYIHQYLDTGMEKSKLQEDKLFLEQVLFDYKTM</sequence>
<dbReference type="OrthoDB" id="10250004at2759"/>
<evidence type="ECO:0000256" key="9">
    <source>
        <dbReference type="ARBA" id="ARBA00023134"/>
    </source>
</evidence>
<dbReference type="SMART" id="SM00864">
    <property type="entry name" value="Tubulin"/>
    <property type="match status" value="1"/>
</dbReference>
<dbReference type="AlphaFoldDB" id="A2F2M2"/>
<keyword evidence="7 14" id="KW-0547">Nucleotide-binding</keyword>
<dbReference type="InterPro" id="IPR003008">
    <property type="entry name" value="Tubulin_FtsZ_GTPase"/>
</dbReference>
<dbReference type="GO" id="GO:0005200">
    <property type="term" value="F:structural constituent of cytoskeleton"/>
    <property type="evidence" value="ECO:0000318"/>
    <property type="project" value="GO_Central"/>
</dbReference>
<keyword evidence="11" id="KW-0966">Cell projection</keyword>
<comment type="similarity">
    <text evidence="4 14">Belongs to the tubulin family.</text>
</comment>
<dbReference type="GO" id="GO:0005874">
    <property type="term" value="C:microtubule"/>
    <property type="evidence" value="ECO:0000318"/>
    <property type="project" value="GO_Central"/>
</dbReference>
<comment type="function">
    <text evidence="13">Acts as a positive regulator of hedgehog signaling and regulates ciliary function.</text>
</comment>
<dbReference type="InterPro" id="IPR017975">
    <property type="entry name" value="Tubulin_CS"/>
</dbReference>
<evidence type="ECO:0000256" key="6">
    <source>
        <dbReference type="ARBA" id="ARBA00022701"/>
    </source>
</evidence>
<evidence type="ECO:0000256" key="4">
    <source>
        <dbReference type="ARBA" id="ARBA00009636"/>
    </source>
</evidence>
<keyword evidence="10" id="KW-0539">Nucleus</keyword>
<keyword evidence="9 14" id="KW-0342">GTP-binding</keyword>
<dbReference type="VEuPathDB" id="TrichDB:TVAGG3_0105360"/>
<accession>A2F2M2</accession>
<keyword evidence="6 14" id="KW-0493">Microtubule</keyword>
<evidence type="ECO:0000313" key="17">
    <source>
        <dbReference type="Proteomes" id="UP000001542"/>
    </source>
</evidence>
<dbReference type="RefSeq" id="XP_001313785.1">
    <property type="nucleotide sequence ID" value="XM_001313784.1"/>
</dbReference>
<evidence type="ECO:0000256" key="10">
    <source>
        <dbReference type="ARBA" id="ARBA00023242"/>
    </source>
</evidence>
<dbReference type="GO" id="GO:0000226">
    <property type="term" value="P:microtubule cytoskeleton organization"/>
    <property type="evidence" value="ECO:0000318"/>
    <property type="project" value="GO_Central"/>
</dbReference>
<dbReference type="GO" id="GO:0000278">
    <property type="term" value="P:mitotic cell cycle"/>
    <property type="evidence" value="ECO:0000318"/>
    <property type="project" value="GO_Central"/>
</dbReference>
<reference evidence="16" key="1">
    <citation type="submission" date="2006-10" db="EMBL/GenBank/DDBJ databases">
        <authorList>
            <person name="Amadeo P."/>
            <person name="Zhao Q."/>
            <person name="Wortman J."/>
            <person name="Fraser-Liggett C."/>
            <person name="Carlton J."/>
        </authorList>
    </citation>
    <scope>NUCLEOTIDE SEQUENCE</scope>
    <source>
        <strain evidence="16">G3</strain>
    </source>
</reference>
<evidence type="ECO:0000256" key="13">
    <source>
        <dbReference type="ARBA" id="ARBA00046149"/>
    </source>
</evidence>
<dbReference type="KEGG" id="tva:4758679"/>
<dbReference type="GO" id="GO:0030030">
    <property type="term" value="P:cell projection organization"/>
    <property type="evidence" value="ECO:0007669"/>
    <property type="project" value="UniProtKB-KW"/>
</dbReference>
<dbReference type="SMR" id="A2F2M2"/>
<dbReference type="CDD" id="cd02189">
    <property type="entry name" value="delta_zeta_tubulin-like"/>
    <property type="match status" value="1"/>
</dbReference>
<dbReference type="InParanoid" id="A2F2M2"/>
<organism evidence="16 17">
    <name type="scientific">Trichomonas vaginalis (strain ATCC PRA-98 / G3)</name>
    <dbReference type="NCBI Taxonomy" id="412133"/>
    <lineage>
        <taxon>Eukaryota</taxon>
        <taxon>Metamonada</taxon>
        <taxon>Parabasalia</taxon>
        <taxon>Trichomonadida</taxon>
        <taxon>Trichomonadidae</taxon>
        <taxon>Trichomonas</taxon>
    </lineage>
</organism>
<dbReference type="PRINTS" id="PR01161">
    <property type="entry name" value="TUBULIN"/>
</dbReference>
<evidence type="ECO:0000256" key="5">
    <source>
        <dbReference type="ARBA" id="ARBA00014184"/>
    </source>
</evidence>
<dbReference type="STRING" id="5722.A2F2M2"/>
<keyword evidence="8" id="KW-0970">Cilium biogenesis/degradation</keyword>
<dbReference type="InterPro" id="IPR002967">
    <property type="entry name" value="Delta_tubulin"/>
</dbReference>
<feature type="domain" description="Tubulin/FtsZ GTPase" evidence="15">
    <location>
        <begin position="37"/>
        <end position="241"/>
    </location>
</feature>
<evidence type="ECO:0000259" key="15">
    <source>
        <dbReference type="SMART" id="SM00864"/>
    </source>
</evidence>
<comment type="subcellular location">
    <subcellularLocation>
        <location evidence="3">Cell projection</location>
        <location evidence="3">Cilium</location>
    </subcellularLocation>
    <subcellularLocation>
        <location evidence="1">Cytoplasm</location>
        <location evidence="1">Cytoskeleton</location>
        <location evidence="1">Microtubule organizing center</location>
        <location evidence="1">Centrosome</location>
        <location evidence="1">Centriole</location>
    </subcellularLocation>
    <subcellularLocation>
        <location evidence="2">Nucleus</location>
    </subcellularLocation>
</comment>
<dbReference type="Gene3D" id="3.40.50.1440">
    <property type="entry name" value="Tubulin/FtsZ, GTPase domain"/>
    <property type="match status" value="1"/>
</dbReference>
<dbReference type="GO" id="GO:0005634">
    <property type="term" value="C:nucleus"/>
    <property type="evidence" value="ECO:0007669"/>
    <property type="project" value="UniProtKB-SubCell"/>
</dbReference>
<evidence type="ECO:0000256" key="8">
    <source>
        <dbReference type="ARBA" id="ARBA00022794"/>
    </source>
</evidence>
<evidence type="ECO:0000256" key="14">
    <source>
        <dbReference type="RuleBase" id="RU000352"/>
    </source>
</evidence>
<dbReference type="InterPro" id="IPR036525">
    <property type="entry name" value="Tubulin/FtsZ_GTPase_sf"/>
</dbReference>
<dbReference type="PROSITE" id="PS00227">
    <property type="entry name" value="TUBULIN"/>
    <property type="match status" value="1"/>
</dbReference>
<keyword evidence="17" id="KW-1185">Reference proteome</keyword>
<evidence type="ECO:0000256" key="12">
    <source>
        <dbReference type="ARBA" id="ARBA00030594"/>
    </source>
</evidence>
<gene>
    <name evidence="16" type="ORF">TVAG_207590</name>
</gene>
<dbReference type="OMA" id="ACHPEYK"/>